<dbReference type="PROSITE" id="PS00629">
    <property type="entry name" value="IMP_1"/>
    <property type="match status" value="1"/>
</dbReference>
<dbReference type="GO" id="GO:0008934">
    <property type="term" value="F:inositol monophosphate 1-phosphatase activity"/>
    <property type="evidence" value="ECO:0007669"/>
    <property type="project" value="InterPro"/>
</dbReference>
<evidence type="ECO:0000313" key="10">
    <source>
        <dbReference type="EMBL" id="EDM23812.1"/>
    </source>
</evidence>
<keyword evidence="7 8" id="KW-0460">Magnesium</keyword>
<dbReference type="FunFam" id="3.40.190.80:FF:000002">
    <property type="entry name" value="Inositol-1-monophosphatase"/>
    <property type="match status" value="1"/>
</dbReference>
<dbReference type="EC" id="3.1.3.25" evidence="9"/>
<dbReference type="PANTHER" id="PTHR20854:SF4">
    <property type="entry name" value="INOSITOL-1-MONOPHOSPHATASE-RELATED"/>
    <property type="match status" value="1"/>
</dbReference>
<name>A0AAI9AHW6_9BACT</name>
<evidence type="ECO:0000313" key="11">
    <source>
        <dbReference type="Proteomes" id="UP000003288"/>
    </source>
</evidence>
<dbReference type="RefSeq" id="WP_007474370.1">
    <property type="nucleotide sequence ID" value="NZ_ABCJ01000003.1"/>
</dbReference>
<feature type="binding site" evidence="8">
    <location>
        <position position="69"/>
    </location>
    <ligand>
        <name>Mg(2+)</name>
        <dbReference type="ChEBI" id="CHEBI:18420"/>
        <label>1</label>
        <note>catalytic</note>
    </ligand>
</feature>
<dbReference type="InterPro" id="IPR020552">
    <property type="entry name" value="Inositol_monoPase_Li-sen"/>
</dbReference>
<feature type="binding site" evidence="8">
    <location>
        <position position="86"/>
    </location>
    <ligand>
        <name>Mg(2+)</name>
        <dbReference type="ChEBI" id="CHEBI:18420"/>
        <label>1</label>
        <note>catalytic</note>
    </ligand>
</feature>
<evidence type="ECO:0000256" key="3">
    <source>
        <dbReference type="ARBA" id="ARBA00005152"/>
    </source>
</evidence>
<comment type="catalytic activity">
    <reaction evidence="1 9">
        <text>a myo-inositol phosphate + H2O = myo-inositol + phosphate</text>
        <dbReference type="Rhea" id="RHEA:24056"/>
        <dbReference type="ChEBI" id="CHEBI:15377"/>
        <dbReference type="ChEBI" id="CHEBI:17268"/>
        <dbReference type="ChEBI" id="CHEBI:43474"/>
        <dbReference type="ChEBI" id="CHEBI:84139"/>
        <dbReference type="EC" id="3.1.3.25"/>
    </reaction>
</comment>
<feature type="binding site" evidence="8">
    <location>
        <position position="84"/>
    </location>
    <ligand>
        <name>Mg(2+)</name>
        <dbReference type="ChEBI" id="CHEBI:18420"/>
        <label>1</label>
        <note>catalytic</note>
    </ligand>
</feature>
<dbReference type="InterPro" id="IPR020583">
    <property type="entry name" value="Inositol_monoP_metal-BS"/>
</dbReference>
<dbReference type="InterPro" id="IPR020550">
    <property type="entry name" value="Inositol_monophosphatase_CS"/>
</dbReference>
<dbReference type="PRINTS" id="PR00377">
    <property type="entry name" value="IMPHPHTASES"/>
</dbReference>
<gene>
    <name evidence="10" type="ORF">CMTB2_01054</name>
</gene>
<protein>
    <recommendedName>
        <fullName evidence="9">Inositol-1-monophosphatase</fullName>
        <ecNumber evidence="9">3.1.3.25</ecNumber>
    </recommendedName>
</protein>
<dbReference type="Gene3D" id="3.40.190.80">
    <property type="match status" value="1"/>
</dbReference>
<dbReference type="PRINTS" id="PR00378">
    <property type="entry name" value="LIIMPHPHTASE"/>
</dbReference>
<keyword evidence="5 8" id="KW-0479">Metal-binding</keyword>
<accession>A0AAI9AHW6</accession>
<comment type="cofactor">
    <cofactor evidence="2 8 9">
        <name>Mg(2+)</name>
        <dbReference type="ChEBI" id="CHEBI:18420"/>
    </cofactor>
</comment>
<reference evidence="10 11" key="1">
    <citation type="journal article" date="2011" name="Stand. Genomic Sci.">
        <title>Draft genome sequence of Caminibacter mediatlanticus strain TB-2, an epsilonproteobacterium isolated from a deep-sea hydrothermal vent.</title>
        <authorList>
            <person name="Giovannelli D."/>
            <person name="Ferriera S."/>
            <person name="Johnson J."/>
            <person name="Kravitz S."/>
            <person name="Perez-Rodriguez I."/>
            <person name="Ricci J."/>
            <person name="O'Brien C."/>
            <person name="Voordeckers J.W."/>
            <person name="Bini E."/>
            <person name="Vetriani C."/>
        </authorList>
    </citation>
    <scope>NUCLEOTIDE SEQUENCE [LARGE SCALE GENOMIC DNA]</scope>
    <source>
        <strain evidence="10 11">TB-2</strain>
    </source>
</reference>
<comment type="caution">
    <text evidence="10">The sequence shown here is derived from an EMBL/GenBank/DDBJ whole genome shotgun (WGS) entry which is preliminary data.</text>
</comment>
<evidence type="ECO:0000256" key="5">
    <source>
        <dbReference type="ARBA" id="ARBA00022723"/>
    </source>
</evidence>
<dbReference type="Gene3D" id="3.30.540.10">
    <property type="entry name" value="Fructose-1,6-Bisphosphatase, subunit A, domain 1"/>
    <property type="match status" value="1"/>
</dbReference>
<dbReference type="Pfam" id="PF00459">
    <property type="entry name" value="Inositol_P"/>
    <property type="match status" value="1"/>
</dbReference>
<sequence length="264" mass="30035">MIPLQIVDERFKKIYEIILSAGEILKEGFSSAVSIQEKGIKDLVTEYDIRIENFLKEKLKKFNTNFVAEESFLTYDFSNSFIIDPIDGTTNFAHKIPHTAISVAYYENNKAIYGFVYNPILNEFFYAKKGEGAYLNDKKINVSKIDNFQRSLIATGFPYSSAENEEDLNFVITKLKHILPRCQDIRRLGSAALDLCYVASGRYEGFYEINLKPWDVAAGILILEEAGGIVSDNFGEEYDLIESKCIVASNGLIHEKFIEILNKK</sequence>
<dbReference type="Proteomes" id="UP000003288">
    <property type="component" value="Unassembled WGS sequence"/>
</dbReference>
<dbReference type="InterPro" id="IPR033942">
    <property type="entry name" value="IMPase"/>
</dbReference>
<comment type="similarity">
    <text evidence="4 9">Belongs to the inositol monophosphatase superfamily.</text>
</comment>
<comment type="pathway">
    <text evidence="3">Polyol metabolism; myo-inositol biosynthesis; myo-inositol from D-glucose 6-phosphate: step 2/2.</text>
</comment>
<feature type="binding site" evidence="8">
    <location>
        <position position="215"/>
    </location>
    <ligand>
        <name>Mg(2+)</name>
        <dbReference type="ChEBI" id="CHEBI:18420"/>
        <label>1</label>
        <note>catalytic</note>
    </ligand>
</feature>
<evidence type="ECO:0000256" key="8">
    <source>
        <dbReference type="PIRSR" id="PIRSR600760-2"/>
    </source>
</evidence>
<dbReference type="GO" id="GO:0006020">
    <property type="term" value="P:inositol metabolic process"/>
    <property type="evidence" value="ECO:0007669"/>
    <property type="project" value="TreeGrafter"/>
</dbReference>
<dbReference type="GO" id="GO:0007165">
    <property type="term" value="P:signal transduction"/>
    <property type="evidence" value="ECO:0007669"/>
    <property type="project" value="TreeGrafter"/>
</dbReference>
<evidence type="ECO:0000256" key="9">
    <source>
        <dbReference type="RuleBase" id="RU364068"/>
    </source>
</evidence>
<dbReference type="AlphaFoldDB" id="A0AAI9AHW6"/>
<dbReference type="PANTHER" id="PTHR20854">
    <property type="entry name" value="INOSITOL MONOPHOSPHATASE"/>
    <property type="match status" value="1"/>
</dbReference>
<evidence type="ECO:0000256" key="1">
    <source>
        <dbReference type="ARBA" id="ARBA00001033"/>
    </source>
</evidence>
<dbReference type="PROSITE" id="PS00630">
    <property type="entry name" value="IMP_2"/>
    <property type="match status" value="1"/>
</dbReference>
<dbReference type="InterPro" id="IPR000760">
    <property type="entry name" value="Inositol_monophosphatase-like"/>
</dbReference>
<evidence type="ECO:0000256" key="6">
    <source>
        <dbReference type="ARBA" id="ARBA00022801"/>
    </source>
</evidence>
<feature type="binding site" evidence="8">
    <location>
        <position position="87"/>
    </location>
    <ligand>
        <name>Mg(2+)</name>
        <dbReference type="ChEBI" id="CHEBI:18420"/>
        <label>1</label>
        <note>catalytic</note>
    </ligand>
</feature>
<proteinExistence type="inferred from homology"/>
<dbReference type="CDD" id="cd01639">
    <property type="entry name" value="IMPase"/>
    <property type="match status" value="1"/>
</dbReference>
<evidence type="ECO:0000256" key="2">
    <source>
        <dbReference type="ARBA" id="ARBA00001946"/>
    </source>
</evidence>
<dbReference type="SUPFAM" id="SSF56655">
    <property type="entry name" value="Carbohydrate phosphatase"/>
    <property type="match status" value="1"/>
</dbReference>
<evidence type="ECO:0000256" key="7">
    <source>
        <dbReference type="ARBA" id="ARBA00022842"/>
    </source>
</evidence>
<keyword evidence="6 9" id="KW-0378">Hydrolase</keyword>
<dbReference type="GO" id="GO:0046872">
    <property type="term" value="F:metal ion binding"/>
    <property type="evidence" value="ECO:0007669"/>
    <property type="project" value="UniProtKB-KW"/>
</dbReference>
<dbReference type="GO" id="GO:0046854">
    <property type="term" value="P:phosphatidylinositol phosphate biosynthetic process"/>
    <property type="evidence" value="ECO:0007669"/>
    <property type="project" value="InterPro"/>
</dbReference>
<dbReference type="EMBL" id="ABCJ01000003">
    <property type="protein sequence ID" value="EDM23812.1"/>
    <property type="molecule type" value="Genomic_DNA"/>
</dbReference>
<organism evidence="10 11">
    <name type="scientific">Caminibacter mediatlanticus TB-2</name>
    <dbReference type="NCBI Taxonomy" id="391592"/>
    <lineage>
        <taxon>Bacteria</taxon>
        <taxon>Pseudomonadati</taxon>
        <taxon>Campylobacterota</taxon>
        <taxon>Epsilonproteobacteria</taxon>
        <taxon>Nautiliales</taxon>
        <taxon>Nautiliaceae</taxon>
        <taxon>Caminibacter</taxon>
    </lineage>
</organism>
<evidence type="ECO:0000256" key="4">
    <source>
        <dbReference type="ARBA" id="ARBA00009759"/>
    </source>
</evidence>